<dbReference type="SUPFAM" id="SSF52172">
    <property type="entry name" value="CheY-like"/>
    <property type="match status" value="2"/>
</dbReference>
<dbReference type="PANTHER" id="PTHR45339:SF1">
    <property type="entry name" value="HYBRID SIGNAL TRANSDUCTION HISTIDINE KINASE J"/>
    <property type="match status" value="1"/>
</dbReference>
<keyword evidence="6" id="KW-0812">Transmembrane</keyword>
<proteinExistence type="predicted"/>
<dbReference type="InterPro" id="IPR036641">
    <property type="entry name" value="HPT_dom_sf"/>
</dbReference>
<dbReference type="InterPro" id="IPR011006">
    <property type="entry name" value="CheY-like_superfamily"/>
</dbReference>
<evidence type="ECO:0000256" key="2">
    <source>
        <dbReference type="ARBA" id="ARBA00004651"/>
    </source>
</evidence>
<gene>
    <name evidence="17" type="ORF">SNE35_15335</name>
</gene>
<evidence type="ECO:0000256" key="11">
    <source>
        <dbReference type="ARBA" id="ARBA00023136"/>
    </source>
</evidence>
<accession>A0ABU5DJH8</accession>
<evidence type="ECO:0000256" key="12">
    <source>
        <dbReference type="PROSITE-ProRule" id="PRU00110"/>
    </source>
</evidence>
<feature type="modified residue" description="4-aspartylphosphate" evidence="13">
    <location>
        <position position="472"/>
    </location>
</feature>
<evidence type="ECO:0000256" key="8">
    <source>
        <dbReference type="ARBA" id="ARBA00022840"/>
    </source>
</evidence>
<dbReference type="PRINTS" id="PR00344">
    <property type="entry name" value="BCTRLSENSOR"/>
</dbReference>
<dbReference type="InterPro" id="IPR008207">
    <property type="entry name" value="Sig_transdc_His_kin_Hpt_dom"/>
</dbReference>
<dbReference type="Gene3D" id="3.30.565.10">
    <property type="entry name" value="Histidine kinase-like ATPase, C-terminal domain"/>
    <property type="match status" value="1"/>
</dbReference>
<keyword evidence="18" id="KW-1185">Reference proteome</keyword>
<evidence type="ECO:0000256" key="7">
    <source>
        <dbReference type="ARBA" id="ARBA00022741"/>
    </source>
</evidence>
<dbReference type="CDD" id="cd00082">
    <property type="entry name" value="HisKA"/>
    <property type="match status" value="1"/>
</dbReference>
<dbReference type="PROSITE" id="PS50109">
    <property type="entry name" value="HIS_KIN"/>
    <property type="match status" value="1"/>
</dbReference>
<dbReference type="Gene3D" id="3.40.50.2300">
    <property type="match status" value="2"/>
</dbReference>
<keyword evidence="10" id="KW-0902">Two-component regulatory system</keyword>
<dbReference type="SMART" id="SM00387">
    <property type="entry name" value="HATPase_c"/>
    <property type="match status" value="1"/>
</dbReference>
<feature type="modified residue" description="4-aspartylphosphate" evidence="13">
    <location>
        <position position="621"/>
    </location>
</feature>
<evidence type="ECO:0000256" key="13">
    <source>
        <dbReference type="PROSITE-ProRule" id="PRU00169"/>
    </source>
</evidence>
<dbReference type="SUPFAM" id="SSF55874">
    <property type="entry name" value="ATPase domain of HSP90 chaperone/DNA topoisomerase II/histidine kinase"/>
    <property type="match status" value="1"/>
</dbReference>
<dbReference type="InterPro" id="IPR003594">
    <property type="entry name" value="HATPase_dom"/>
</dbReference>
<evidence type="ECO:0000256" key="4">
    <source>
        <dbReference type="ARBA" id="ARBA00022475"/>
    </source>
</evidence>
<evidence type="ECO:0000313" key="17">
    <source>
        <dbReference type="EMBL" id="MDY0745893.1"/>
    </source>
</evidence>
<organism evidence="17 18">
    <name type="scientific">Roseateles agri</name>
    <dbReference type="NCBI Taxonomy" id="3098619"/>
    <lineage>
        <taxon>Bacteria</taxon>
        <taxon>Pseudomonadati</taxon>
        <taxon>Pseudomonadota</taxon>
        <taxon>Betaproteobacteria</taxon>
        <taxon>Burkholderiales</taxon>
        <taxon>Sphaerotilaceae</taxon>
        <taxon>Roseateles</taxon>
    </lineage>
</organism>
<evidence type="ECO:0000256" key="3">
    <source>
        <dbReference type="ARBA" id="ARBA00012438"/>
    </source>
</evidence>
<dbReference type="PROSITE" id="PS50110">
    <property type="entry name" value="RESPONSE_REGULATORY"/>
    <property type="match status" value="2"/>
</dbReference>
<keyword evidence="4" id="KW-1003">Cell membrane</keyword>
<dbReference type="InterPro" id="IPR036097">
    <property type="entry name" value="HisK_dim/P_sf"/>
</dbReference>
<feature type="domain" description="Histidine kinase" evidence="14">
    <location>
        <begin position="180"/>
        <end position="401"/>
    </location>
</feature>
<name>A0ABU5DJH8_9BURK</name>
<dbReference type="PANTHER" id="PTHR45339">
    <property type="entry name" value="HYBRID SIGNAL TRANSDUCTION HISTIDINE KINASE J"/>
    <property type="match status" value="1"/>
</dbReference>
<dbReference type="Pfam" id="PF02518">
    <property type="entry name" value="HATPase_c"/>
    <property type="match status" value="1"/>
</dbReference>
<comment type="subcellular location">
    <subcellularLocation>
        <location evidence="2">Cell membrane</location>
        <topology evidence="2">Multi-pass membrane protein</topology>
    </subcellularLocation>
</comment>
<evidence type="ECO:0000256" key="9">
    <source>
        <dbReference type="ARBA" id="ARBA00022989"/>
    </source>
</evidence>
<sequence length="928" mass="101015">MQGIAGVGHIALLGEASCVEARRKVLQALLAVEGDATRCTPIAACVSELCRWMLVNASAADVALSFSRDGHDCFAVLAFGSDTPLPRPRPPRQLLDFARSHEVFAEQGRHGLRLYFALHHHVELRAVEALRSRFAEKSREVLFMESRRAEAEMRQMVEELRVAKDAADAASKAKGDFLANMSHEIRTPMNAVIGMSYLALKTDLNPRQRDYVMKIRQSGQHLLGILNDILDFSKVESGKLSVEKTPFELDRVLENVATVVADKAQIKNLELIFDLPAEVPQHLVGDPLRLSQILINYANNAIKFTEHGEIDMVVRVEEQSPTEVLLRFEVRDTGIGMTPEQMGRLFQSFQQADTSTTRQFGGTGLGLAISKSLAALMGGEVGVESEPGKGSCFWFTARLGLGERRSRRLAPDDLRGRRVLVVDDNEHARAVLVDMVATLNFEVTAVDSGPHALDAVRAAVAAGRPFDVVMLDWQMPGMNGLETARRIAALDLPALPQRVMVTAYGREEVAEAAKGAGVEDLLLKPVNGSLLFDTLMRLFGRQASAMALRQEEPGSAALAALAPLRGAHVLLVEDNEVNQQVAGELLQDAGFIVEIAGNGQIALDMVLAREPAMPYDVVLMDMQMPVMDGIQATLLIRREERFGPMPILAMTANAMQVDRDRCSAAGMQGFLSKPIEPDELWRALAQWIRPRAGLGALPAPKAAPAVPRGAVALPLETLLHDVPGLDLQLGLKRVMGKESLYLNMLRTFVSGQADTCAHIRVSLRLGEVTVAERLAHTLRGVAGNVGATEVQELATRLESAIRERQASAAIEAELQRLQEPLETLVQALATILDRHDATPSSSATPTPAAGTVTLAALQEVYRHLQELLDGSDSQAADLFDEHREEFRAIAGTGYKAIDDAMREYDFELALLELRKAMAAHAAEAGTGS</sequence>
<dbReference type="CDD" id="cd17546">
    <property type="entry name" value="REC_hyHK_CKI1_RcsC-like"/>
    <property type="match status" value="2"/>
</dbReference>
<keyword evidence="8" id="KW-0067">ATP-binding</keyword>
<evidence type="ECO:0000256" key="6">
    <source>
        <dbReference type="ARBA" id="ARBA00022692"/>
    </source>
</evidence>
<protein>
    <recommendedName>
        <fullName evidence="3">histidine kinase</fullName>
        <ecNumber evidence="3">2.7.13.3</ecNumber>
    </recommendedName>
</protein>
<keyword evidence="7" id="KW-0547">Nucleotide-binding</keyword>
<keyword evidence="9" id="KW-1133">Transmembrane helix</keyword>
<dbReference type="EMBL" id="JAXCLA010000004">
    <property type="protein sequence ID" value="MDY0745893.1"/>
    <property type="molecule type" value="Genomic_DNA"/>
</dbReference>
<evidence type="ECO:0000313" key="18">
    <source>
        <dbReference type="Proteomes" id="UP001285263"/>
    </source>
</evidence>
<evidence type="ECO:0000256" key="10">
    <source>
        <dbReference type="ARBA" id="ARBA00023012"/>
    </source>
</evidence>
<dbReference type="InterPro" id="IPR003661">
    <property type="entry name" value="HisK_dim/P_dom"/>
</dbReference>
<evidence type="ECO:0000259" key="15">
    <source>
        <dbReference type="PROSITE" id="PS50110"/>
    </source>
</evidence>
<feature type="domain" description="Response regulatory" evidence="15">
    <location>
        <begin position="418"/>
        <end position="539"/>
    </location>
</feature>
<keyword evidence="11" id="KW-0472">Membrane</keyword>
<evidence type="ECO:0000256" key="5">
    <source>
        <dbReference type="ARBA" id="ARBA00022553"/>
    </source>
</evidence>
<feature type="modified residue" description="Phosphohistidine" evidence="12">
    <location>
        <position position="776"/>
    </location>
</feature>
<dbReference type="InterPro" id="IPR005467">
    <property type="entry name" value="His_kinase_dom"/>
</dbReference>
<dbReference type="PROSITE" id="PS50894">
    <property type="entry name" value="HPT"/>
    <property type="match status" value="1"/>
</dbReference>
<dbReference type="InterPro" id="IPR001789">
    <property type="entry name" value="Sig_transdc_resp-reg_receiver"/>
</dbReference>
<dbReference type="Gene3D" id="1.10.287.130">
    <property type="match status" value="1"/>
</dbReference>
<evidence type="ECO:0000259" key="14">
    <source>
        <dbReference type="PROSITE" id="PS50109"/>
    </source>
</evidence>
<dbReference type="SMART" id="SM00448">
    <property type="entry name" value="REC"/>
    <property type="match status" value="2"/>
</dbReference>
<dbReference type="EC" id="2.7.13.3" evidence="3"/>
<dbReference type="Proteomes" id="UP001285263">
    <property type="component" value="Unassembled WGS sequence"/>
</dbReference>
<comment type="caution">
    <text evidence="17">The sequence shown here is derived from an EMBL/GenBank/DDBJ whole genome shotgun (WGS) entry which is preliminary data.</text>
</comment>
<dbReference type="RefSeq" id="WP_320423784.1">
    <property type="nucleotide sequence ID" value="NZ_JAXCLA010000004.1"/>
</dbReference>
<dbReference type="CDD" id="cd16922">
    <property type="entry name" value="HATPase_EvgS-ArcB-TorS-like"/>
    <property type="match status" value="1"/>
</dbReference>
<dbReference type="SUPFAM" id="SSF47226">
    <property type="entry name" value="Histidine-containing phosphotransfer domain, HPT domain"/>
    <property type="match status" value="1"/>
</dbReference>
<evidence type="ECO:0000259" key="16">
    <source>
        <dbReference type="PROSITE" id="PS50894"/>
    </source>
</evidence>
<dbReference type="SUPFAM" id="SSF47384">
    <property type="entry name" value="Homodimeric domain of signal transducing histidine kinase"/>
    <property type="match status" value="1"/>
</dbReference>
<dbReference type="InterPro" id="IPR004358">
    <property type="entry name" value="Sig_transdc_His_kin-like_C"/>
</dbReference>
<feature type="domain" description="HPt" evidence="16">
    <location>
        <begin position="737"/>
        <end position="838"/>
    </location>
</feature>
<dbReference type="Pfam" id="PF00072">
    <property type="entry name" value="Response_reg"/>
    <property type="match status" value="2"/>
</dbReference>
<dbReference type="InterPro" id="IPR036890">
    <property type="entry name" value="HATPase_C_sf"/>
</dbReference>
<feature type="domain" description="Response regulatory" evidence="15">
    <location>
        <begin position="568"/>
        <end position="688"/>
    </location>
</feature>
<comment type="catalytic activity">
    <reaction evidence="1">
        <text>ATP + protein L-histidine = ADP + protein N-phospho-L-histidine.</text>
        <dbReference type="EC" id="2.7.13.3"/>
    </reaction>
</comment>
<dbReference type="Pfam" id="PF01627">
    <property type="entry name" value="Hpt"/>
    <property type="match status" value="1"/>
</dbReference>
<dbReference type="Gene3D" id="1.20.120.160">
    <property type="entry name" value="HPT domain"/>
    <property type="match status" value="1"/>
</dbReference>
<dbReference type="SMART" id="SM00073">
    <property type="entry name" value="HPT"/>
    <property type="match status" value="1"/>
</dbReference>
<dbReference type="SMART" id="SM00388">
    <property type="entry name" value="HisKA"/>
    <property type="match status" value="1"/>
</dbReference>
<keyword evidence="5 13" id="KW-0597">Phosphoprotein</keyword>
<evidence type="ECO:0000256" key="1">
    <source>
        <dbReference type="ARBA" id="ARBA00000085"/>
    </source>
</evidence>
<dbReference type="Pfam" id="PF00512">
    <property type="entry name" value="HisKA"/>
    <property type="match status" value="1"/>
</dbReference>
<reference evidence="17 18" key="1">
    <citation type="submission" date="2023-11" db="EMBL/GenBank/DDBJ databases">
        <title>Paucibacter sp. nov., isolated from fresh soil in Korea.</title>
        <authorList>
            <person name="Le N.T.T."/>
        </authorList>
    </citation>
    <scope>NUCLEOTIDE SEQUENCE [LARGE SCALE GENOMIC DNA]</scope>
    <source>
        <strain evidence="17 18">R3-3</strain>
    </source>
</reference>